<dbReference type="HOGENOM" id="CLU_1039872_0_0_1"/>
<organism evidence="2 3">
    <name type="scientific">Emiliania huxleyi (strain CCMP1516)</name>
    <dbReference type="NCBI Taxonomy" id="280463"/>
    <lineage>
        <taxon>Eukaryota</taxon>
        <taxon>Haptista</taxon>
        <taxon>Haptophyta</taxon>
        <taxon>Prymnesiophyceae</taxon>
        <taxon>Isochrysidales</taxon>
        <taxon>Noelaerhabdaceae</taxon>
        <taxon>Emiliania</taxon>
    </lineage>
</organism>
<keyword evidence="1" id="KW-0732">Signal</keyword>
<dbReference type="AlphaFoldDB" id="A0A0D3J2P8"/>
<dbReference type="PANTHER" id="PTHR36395:SF1">
    <property type="entry name" value="RING-H2 ZINC FINGER PROTEIN"/>
    <property type="match status" value="1"/>
</dbReference>
<evidence type="ECO:0000256" key="1">
    <source>
        <dbReference type="SAM" id="SignalP"/>
    </source>
</evidence>
<feature type="chain" id="PRO_5044239344" description="Nudix hydrolase domain-containing protein" evidence="1">
    <location>
        <begin position="18"/>
        <end position="268"/>
    </location>
</feature>
<dbReference type="OMA" id="AYKSCRR"/>
<dbReference type="Proteomes" id="UP000013827">
    <property type="component" value="Unassembled WGS sequence"/>
</dbReference>
<dbReference type="PANTHER" id="PTHR36395">
    <property type="entry name" value="RING-H2 ZINC FINGER PROTEIN"/>
    <property type="match status" value="1"/>
</dbReference>
<keyword evidence="3" id="KW-1185">Reference proteome</keyword>
<dbReference type="eggNOG" id="ENOG502QUVJ">
    <property type="taxonomic scope" value="Eukaryota"/>
</dbReference>
<name>A0A0D3J2P8_EMIH1</name>
<dbReference type="GeneID" id="17263991"/>
<dbReference type="EnsemblProtists" id="EOD17783">
    <property type="protein sequence ID" value="EOD17783"/>
    <property type="gene ID" value="EMIHUDRAFT_209756"/>
</dbReference>
<reference evidence="3" key="1">
    <citation type="journal article" date="2013" name="Nature">
        <title>Pan genome of the phytoplankton Emiliania underpins its global distribution.</title>
        <authorList>
            <person name="Read B.A."/>
            <person name="Kegel J."/>
            <person name="Klute M.J."/>
            <person name="Kuo A."/>
            <person name="Lefebvre S.C."/>
            <person name="Maumus F."/>
            <person name="Mayer C."/>
            <person name="Miller J."/>
            <person name="Monier A."/>
            <person name="Salamov A."/>
            <person name="Young J."/>
            <person name="Aguilar M."/>
            <person name="Claverie J.M."/>
            <person name="Frickenhaus S."/>
            <person name="Gonzalez K."/>
            <person name="Herman E.K."/>
            <person name="Lin Y.C."/>
            <person name="Napier J."/>
            <person name="Ogata H."/>
            <person name="Sarno A.F."/>
            <person name="Shmutz J."/>
            <person name="Schroeder D."/>
            <person name="de Vargas C."/>
            <person name="Verret F."/>
            <person name="von Dassow P."/>
            <person name="Valentin K."/>
            <person name="Van de Peer Y."/>
            <person name="Wheeler G."/>
            <person name="Dacks J.B."/>
            <person name="Delwiche C.F."/>
            <person name="Dyhrman S.T."/>
            <person name="Glockner G."/>
            <person name="John U."/>
            <person name="Richards T."/>
            <person name="Worden A.Z."/>
            <person name="Zhang X."/>
            <person name="Grigoriev I.V."/>
            <person name="Allen A.E."/>
            <person name="Bidle K."/>
            <person name="Borodovsky M."/>
            <person name="Bowler C."/>
            <person name="Brownlee C."/>
            <person name="Cock J.M."/>
            <person name="Elias M."/>
            <person name="Gladyshev V.N."/>
            <person name="Groth M."/>
            <person name="Guda C."/>
            <person name="Hadaegh A."/>
            <person name="Iglesias-Rodriguez M.D."/>
            <person name="Jenkins J."/>
            <person name="Jones B.M."/>
            <person name="Lawson T."/>
            <person name="Leese F."/>
            <person name="Lindquist E."/>
            <person name="Lobanov A."/>
            <person name="Lomsadze A."/>
            <person name="Malik S.B."/>
            <person name="Marsh M.E."/>
            <person name="Mackinder L."/>
            <person name="Mock T."/>
            <person name="Mueller-Roeber B."/>
            <person name="Pagarete A."/>
            <person name="Parker M."/>
            <person name="Probert I."/>
            <person name="Quesneville H."/>
            <person name="Raines C."/>
            <person name="Rensing S.A."/>
            <person name="Riano-Pachon D.M."/>
            <person name="Richier S."/>
            <person name="Rokitta S."/>
            <person name="Shiraiwa Y."/>
            <person name="Soanes D.M."/>
            <person name="van der Giezen M."/>
            <person name="Wahlund T.M."/>
            <person name="Williams B."/>
            <person name="Wilson W."/>
            <person name="Wolfe G."/>
            <person name="Wurch L.L."/>
        </authorList>
    </citation>
    <scope>NUCLEOTIDE SEQUENCE</scope>
</reference>
<feature type="signal peptide" evidence="1">
    <location>
        <begin position="1"/>
        <end position="17"/>
    </location>
</feature>
<evidence type="ECO:0000313" key="2">
    <source>
        <dbReference type="EnsemblProtists" id="EOD17783"/>
    </source>
</evidence>
<protein>
    <recommendedName>
        <fullName evidence="4">Nudix hydrolase domain-containing protein</fullName>
    </recommendedName>
</protein>
<dbReference type="KEGG" id="ehx:EMIHUDRAFT_209756"/>
<reference evidence="2" key="2">
    <citation type="submission" date="2024-10" db="UniProtKB">
        <authorList>
            <consortium name="EnsemblProtists"/>
        </authorList>
    </citation>
    <scope>IDENTIFICATION</scope>
</reference>
<evidence type="ECO:0000313" key="3">
    <source>
        <dbReference type="Proteomes" id="UP000013827"/>
    </source>
</evidence>
<evidence type="ECO:0008006" key="4">
    <source>
        <dbReference type="Google" id="ProtNLM"/>
    </source>
</evidence>
<dbReference type="RefSeq" id="XP_005770212.1">
    <property type="nucleotide sequence ID" value="XM_005770155.1"/>
</dbReference>
<dbReference type="PaxDb" id="2903-EOD17783"/>
<sequence length="268" mass="29240">MLFLAAFVAPALEALLGRGPPAVARAPLHGLAPPRAVAPPHLFATTADSLTFEAASLCASSAGPGTFESPDALEDALRRHGVDTSRWDSGAYKSCRRLWEEVEAGESLLRFAGSTVVRVVNVVKVVIRRPLDDGMRLYEAAQRLPNGRVRTRGLPLSEKLHYQEPLLSAAHRGVAEELGGLGVGSAGAVQVDLSSLRQWREARSSYSYPTLLSHYNLHQLDATVQGLPSGSFQTSEREAAGRLLHLWEWRRQRPETAFNDLTTVLWAM</sequence>
<accession>A0A0D3J2P8</accession>
<proteinExistence type="predicted"/>